<protein>
    <recommendedName>
        <fullName evidence="3">DUF4225 domain-containing protein</fullName>
    </recommendedName>
</protein>
<proteinExistence type="predicted"/>
<name>A0A1B8GZJ0_9GAMM</name>
<evidence type="ECO:0000313" key="1">
    <source>
        <dbReference type="EMBL" id="OBU02223.1"/>
    </source>
</evidence>
<dbReference type="Pfam" id="PF13988">
    <property type="entry name" value="DUF4225"/>
    <property type="match status" value="1"/>
</dbReference>
<dbReference type="AlphaFoldDB" id="A0A1B8GZJ0"/>
<dbReference type="EMBL" id="LZEY01000061">
    <property type="protein sequence ID" value="OBU02223.1"/>
    <property type="molecule type" value="Genomic_DNA"/>
</dbReference>
<sequence length="308" mass="35380">MPTARVLSSQPAYSREFDDYCNKLKNLSERAATYLLQDPEVKSIYRENIRKAIAYLRDEFYRKRSSAEDYYTYREGRDNAFNGLLYLYESEDADYQRGRRNDWSVYEATKKFEESGFLYYGKKGGQILGGVFQTVGGYMTFKIGGVIRSNKLKGIGLLAISTGVSNTYEYGSALTYDITKGKLGEYDNNILQNTMADVAEYTGYSRRSGELVYKTVDFSISMFLSFGALVKLKDPRRILNLPVKTRSGVVYPSLLERWFGEKGGFFLFHALRSDFTFKVSQMSRPYFLYNTGMAVNKFSLLLSEYNND</sequence>
<dbReference type="OrthoDB" id="6440789at2"/>
<gene>
    <name evidence="1" type="ORF">AYY18_12630</name>
</gene>
<dbReference type="InterPro" id="IPR025320">
    <property type="entry name" value="DUF4225"/>
</dbReference>
<dbReference type="RefSeq" id="WP_067406819.1">
    <property type="nucleotide sequence ID" value="NZ_LZEY01000061.1"/>
</dbReference>
<evidence type="ECO:0008006" key="3">
    <source>
        <dbReference type="Google" id="ProtNLM"/>
    </source>
</evidence>
<accession>A0A1B8GZJ0</accession>
<keyword evidence="2" id="KW-1185">Reference proteome</keyword>
<organism evidence="1 2">
    <name type="scientific">Morganella psychrotolerans</name>
    <dbReference type="NCBI Taxonomy" id="368603"/>
    <lineage>
        <taxon>Bacteria</taxon>
        <taxon>Pseudomonadati</taxon>
        <taxon>Pseudomonadota</taxon>
        <taxon>Gammaproteobacteria</taxon>
        <taxon>Enterobacterales</taxon>
        <taxon>Morganellaceae</taxon>
        <taxon>Morganella</taxon>
    </lineage>
</organism>
<dbReference type="Proteomes" id="UP000092377">
    <property type="component" value="Unassembled WGS sequence"/>
</dbReference>
<evidence type="ECO:0000313" key="2">
    <source>
        <dbReference type="Proteomes" id="UP000092377"/>
    </source>
</evidence>
<comment type="caution">
    <text evidence="1">The sequence shown here is derived from an EMBL/GenBank/DDBJ whole genome shotgun (WGS) entry which is preliminary data.</text>
</comment>
<reference evidence="2" key="1">
    <citation type="submission" date="2016-06" db="EMBL/GenBank/DDBJ databases">
        <authorList>
            <person name="Butler K."/>
        </authorList>
    </citation>
    <scope>NUCLEOTIDE SEQUENCE [LARGE SCALE GENOMIC DNA]</scope>
    <source>
        <strain evidence="2">GCSL-Mp20</strain>
    </source>
</reference>